<dbReference type="PANTHER" id="PTHR37950:SF1">
    <property type="entry name" value="4-HYDROXYPHENYLACETATE CATABOLISM PROTEIN"/>
    <property type="match status" value="1"/>
</dbReference>
<dbReference type="Proteomes" id="UP000651977">
    <property type="component" value="Unassembled WGS sequence"/>
</dbReference>
<name>A0ABQ1I1X7_9ALTE</name>
<dbReference type="InterPro" id="IPR004220">
    <property type="entry name" value="5-COMe_2-OHmuconate_Isoase"/>
</dbReference>
<evidence type="ECO:0000313" key="2">
    <source>
        <dbReference type="Proteomes" id="UP000651977"/>
    </source>
</evidence>
<reference evidence="2" key="1">
    <citation type="journal article" date="2019" name="Int. J. Syst. Evol. Microbiol.">
        <title>The Global Catalogue of Microorganisms (GCM) 10K type strain sequencing project: providing services to taxonomists for standard genome sequencing and annotation.</title>
        <authorList>
            <consortium name="The Broad Institute Genomics Platform"/>
            <consortium name="The Broad Institute Genome Sequencing Center for Infectious Disease"/>
            <person name="Wu L."/>
            <person name="Ma J."/>
        </authorList>
    </citation>
    <scope>NUCLEOTIDE SEQUENCE [LARGE SCALE GENOMIC DNA]</scope>
    <source>
        <strain evidence="2">CGMCC 1.10131</strain>
    </source>
</reference>
<sequence>MPHCIVEYSADLKAHLDIQQVLHQLFVLLEKSAEFDSAAIKLRAQPYSDVFSGLADHSFMHIRLHILSGRSPQQKLALTSAIVNGLSAQLAMVKSLSAEVVDIQRESYTKRLT</sequence>
<dbReference type="Pfam" id="PF02962">
    <property type="entry name" value="CHMI"/>
    <property type="match status" value="1"/>
</dbReference>
<dbReference type="EMBL" id="BMDY01000012">
    <property type="protein sequence ID" value="GGB08230.1"/>
    <property type="molecule type" value="Genomic_DNA"/>
</dbReference>
<proteinExistence type="predicted"/>
<protein>
    <submittedName>
        <fullName evidence="1">5-carboxymethyl-2-hydroxymuconate isomerase</fullName>
    </submittedName>
</protein>
<dbReference type="GO" id="GO:0016853">
    <property type="term" value="F:isomerase activity"/>
    <property type="evidence" value="ECO:0007669"/>
    <property type="project" value="UniProtKB-KW"/>
</dbReference>
<dbReference type="PANTHER" id="PTHR37950">
    <property type="entry name" value="4-HYDROXYPHENYLACETATE CATABOLISM PROTEIN"/>
    <property type="match status" value="1"/>
</dbReference>
<dbReference type="SUPFAM" id="SSF55331">
    <property type="entry name" value="Tautomerase/MIF"/>
    <property type="match status" value="1"/>
</dbReference>
<keyword evidence="1" id="KW-0413">Isomerase</keyword>
<dbReference type="Gene3D" id="3.30.429.10">
    <property type="entry name" value="Macrophage Migration Inhibitory Factor"/>
    <property type="match status" value="1"/>
</dbReference>
<gene>
    <name evidence="1" type="primary">hpcD</name>
    <name evidence="1" type="ORF">GCM10007414_22050</name>
</gene>
<accession>A0ABQ1I1X7</accession>
<keyword evidence="2" id="KW-1185">Reference proteome</keyword>
<evidence type="ECO:0000313" key="1">
    <source>
        <dbReference type="EMBL" id="GGB08230.1"/>
    </source>
</evidence>
<organism evidence="1 2">
    <name type="scientific">Agarivorans gilvus</name>
    <dbReference type="NCBI Taxonomy" id="680279"/>
    <lineage>
        <taxon>Bacteria</taxon>
        <taxon>Pseudomonadati</taxon>
        <taxon>Pseudomonadota</taxon>
        <taxon>Gammaproteobacteria</taxon>
        <taxon>Alteromonadales</taxon>
        <taxon>Alteromonadaceae</taxon>
        <taxon>Agarivorans</taxon>
    </lineage>
</organism>
<dbReference type="InterPro" id="IPR014347">
    <property type="entry name" value="Tautomerase/MIF_sf"/>
</dbReference>
<comment type="caution">
    <text evidence="1">The sequence shown here is derived from an EMBL/GenBank/DDBJ whole genome shotgun (WGS) entry which is preliminary data.</text>
</comment>